<comment type="caution">
    <text evidence="2">The sequence shown here is derived from an EMBL/GenBank/DDBJ whole genome shotgun (WGS) entry which is preliminary data.</text>
</comment>
<feature type="transmembrane region" description="Helical" evidence="1">
    <location>
        <begin position="24"/>
        <end position="42"/>
    </location>
</feature>
<evidence type="ECO:0000313" key="2">
    <source>
        <dbReference type="EMBL" id="MEB3962038.1"/>
    </source>
</evidence>
<gene>
    <name evidence="2" type="ORF">OKJ48_17550</name>
</gene>
<dbReference type="Proteomes" id="UP001352223">
    <property type="component" value="Unassembled WGS sequence"/>
</dbReference>
<feature type="transmembrane region" description="Helical" evidence="1">
    <location>
        <begin position="48"/>
        <end position="67"/>
    </location>
</feature>
<name>A0ABU6CBK2_9ACTN</name>
<proteinExistence type="predicted"/>
<dbReference type="EMBL" id="JAOZYB010000121">
    <property type="protein sequence ID" value="MEB3962038.1"/>
    <property type="molecule type" value="Genomic_DNA"/>
</dbReference>
<keyword evidence="1" id="KW-0472">Membrane</keyword>
<keyword evidence="3" id="KW-1185">Reference proteome</keyword>
<evidence type="ECO:0000313" key="3">
    <source>
        <dbReference type="Proteomes" id="UP001352223"/>
    </source>
</evidence>
<evidence type="ECO:0000256" key="1">
    <source>
        <dbReference type="SAM" id="Phobius"/>
    </source>
</evidence>
<keyword evidence="1" id="KW-0812">Transmembrane</keyword>
<keyword evidence="1" id="KW-1133">Transmembrane helix</keyword>
<reference evidence="2 3" key="1">
    <citation type="submission" date="2022-10" db="EMBL/GenBank/DDBJ databases">
        <authorList>
            <person name="Xie J."/>
            <person name="Shen N."/>
        </authorList>
    </citation>
    <scope>NUCLEOTIDE SEQUENCE [LARGE SCALE GENOMIC DNA]</scope>
    <source>
        <strain evidence="2 3">DSM 41681</strain>
    </source>
</reference>
<sequence>MTQHFRDHGDPLVRARQDLTARQLLLLLGVMGVSAAVLVLLVDGAEAAGAVVAVLVVTALAVARYVVGAGAFDSGRRDDVRLLRARAPGMGEWRSNIRTAAGSDGALYYRAVLRPELRRLFAATLAEHHHVSLDQQPERAAELIGADLWPWLGPATPRTGPDGDVPVDVLRRLVDRLEALGDPRTRTRTDDPAG</sequence>
<organism evidence="2 3">
    <name type="scientific">Streptomyces kunmingensis</name>
    <dbReference type="NCBI Taxonomy" id="68225"/>
    <lineage>
        <taxon>Bacteria</taxon>
        <taxon>Bacillati</taxon>
        <taxon>Actinomycetota</taxon>
        <taxon>Actinomycetes</taxon>
        <taxon>Kitasatosporales</taxon>
        <taxon>Streptomycetaceae</taxon>
        <taxon>Streptomyces</taxon>
    </lineage>
</organism>
<accession>A0ABU6CBK2</accession>
<dbReference type="RefSeq" id="WP_324769463.1">
    <property type="nucleotide sequence ID" value="NZ_BAAATS010000006.1"/>
</dbReference>
<protein>
    <submittedName>
        <fullName evidence="2">Uncharacterized protein</fullName>
    </submittedName>
</protein>